<organism evidence="2 3">
    <name type="scientific">Eschrichtius robustus</name>
    <name type="common">California gray whale</name>
    <name type="synonym">Eschrichtius gibbosus</name>
    <dbReference type="NCBI Taxonomy" id="9764"/>
    <lineage>
        <taxon>Eukaryota</taxon>
        <taxon>Metazoa</taxon>
        <taxon>Chordata</taxon>
        <taxon>Craniata</taxon>
        <taxon>Vertebrata</taxon>
        <taxon>Euteleostomi</taxon>
        <taxon>Mammalia</taxon>
        <taxon>Eutheria</taxon>
        <taxon>Laurasiatheria</taxon>
        <taxon>Artiodactyla</taxon>
        <taxon>Whippomorpha</taxon>
        <taxon>Cetacea</taxon>
        <taxon>Mysticeti</taxon>
        <taxon>Eschrichtiidae</taxon>
        <taxon>Eschrichtius</taxon>
    </lineage>
</organism>
<gene>
    <name evidence="2" type="ORF">J1605_006484</name>
</gene>
<proteinExistence type="predicted"/>
<protein>
    <submittedName>
        <fullName evidence="2">Uncharacterized protein</fullName>
    </submittedName>
</protein>
<feature type="region of interest" description="Disordered" evidence="1">
    <location>
        <begin position="1"/>
        <end position="195"/>
    </location>
</feature>
<evidence type="ECO:0000313" key="3">
    <source>
        <dbReference type="Proteomes" id="UP001159641"/>
    </source>
</evidence>
<accession>A0AB34H3I5</accession>
<evidence type="ECO:0000256" key="1">
    <source>
        <dbReference type="SAM" id="MobiDB-lite"/>
    </source>
</evidence>
<keyword evidence="3" id="KW-1185">Reference proteome</keyword>
<dbReference type="AlphaFoldDB" id="A0AB34H3I5"/>
<evidence type="ECO:0000313" key="2">
    <source>
        <dbReference type="EMBL" id="KAJ8786264.1"/>
    </source>
</evidence>
<feature type="compositionally biased region" description="Basic and acidic residues" evidence="1">
    <location>
        <begin position="163"/>
        <end position="176"/>
    </location>
</feature>
<reference evidence="2 3" key="1">
    <citation type="submission" date="2022-11" db="EMBL/GenBank/DDBJ databases">
        <title>Whole genome sequence of Eschrichtius robustus ER-17-0199.</title>
        <authorList>
            <person name="Bruniche-Olsen A."/>
            <person name="Black A.N."/>
            <person name="Fields C.J."/>
            <person name="Walden K."/>
            <person name="Dewoody J.A."/>
        </authorList>
    </citation>
    <scope>NUCLEOTIDE SEQUENCE [LARGE SCALE GENOMIC DNA]</scope>
    <source>
        <strain evidence="2">ER-17-0199</strain>
        <tissue evidence="2">Blubber</tissue>
    </source>
</reference>
<dbReference type="EMBL" id="JAIQCJ010001995">
    <property type="protein sequence ID" value="KAJ8786264.1"/>
    <property type="molecule type" value="Genomic_DNA"/>
</dbReference>
<dbReference type="Proteomes" id="UP001159641">
    <property type="component" value="Unassembled WGS sequence"/>
</dbReference>
<comment type="caution">
    <text evidence="2">The sequence shown here is derived from an EMBL/GenBank/DDBJ whole genome shotgun (WGS) entry which is preliminary data.</text>
</comment>
<feature type="compositionally biased region" description="Basic and acidic residues" evidence="1">
    <location>
        <begin position="45"/>
        <end position="54"/>
    </location>
</feature>
<name>A0AB34H3I5_ESCRO</name>
<feature type="compositionally biased region" description="Basic and acidic residues" evidence="1">
    <location>
        <begin position="61"/>
        <end position="87"/>
    </location>
</feature>
<feature type="compositionally biased region" description="Low complexity" evidence="1">
    <location>
        <begin position="177"/>
        <end position="195"/>
    </location>
</feature>
<feature type="compositionally biased region" description="Gly residues" evidence="1">
    <location>
        <begin position="94"/>
        <end position="103"/>
    </location>
</feature>
<sequence length="195" mass="20672">MLSRDECLREDWAEPARGQRPAAARCVKRQASPAQAKMARKRKSGREPQGRDLRSQMAAGREPRGRESRGQTAKGESKARREEKEAGESEVQPGLGGEAGGGREAGRVGEGEAGLLQVRARQPRAHLRQRDGVPVTAGGRRHAAAPGLPDVAASLPSVPGAMRPERFRGARPDRELPCSASSCSASPAGSSPASW</sequence>
<feature type="compositionally biased region" description="Basic and acidic residues" evidence="1">
    <location>
        <begin position="1"/>
        <end position="14"/>
    </location>
</feature>